<evidence type="ECO:0000313" key="2">
    <source>
        <dbReference type="Proteomes" id="UP000521017"/>
    </source>
</evidence>
<dbReference type="Proteomes" id="UP000521017">
    <property type="component" value="Unassembled WGS sequence"/>
</dbReference>
<organism evidence="1 2">
    <name type="scientific">Pedobacter cryoconitis</name>
    <dbReference type="NCBI Taxonomy" id="188932"/>
    <lineage>
        <taxon>Bacteria</taxon>
        <taxon>Pseudomonadati</taxon>
        <taxon>Bacteroidota</taxon>
        <taxon>Sphingobacteriia</taxon>
        <taxon>Sphingobacteriales</taxon>
        <taxon>Sphingobacteriaceae</taxon>
        <taxon>Pedobacter</taxon>
    </lineage>
</organism>
<gene>
    <name evidence="1" type="ORF">HDF25_002558</name>
</gene>
<dbReference type="RefSeq" id="WP_184625186.1">
    <property type="nucleotide sequence ID" value="NZ_JACHCC010000006.1"/>
</dbReference>
<reference evidence="1 2" key="1">
    <citation type="submission" date="2020-08" db="EMBL/GenBank/DDBJ databases">
        <title>Genomic Encyclopedia of Type Strains, Phase IV (KMG-V): Genome sequencing to study the core and pangenomes of soil and plant-associated prokaryotes.</title>
        <authorList>
            <person name="Whitman W."/>
        </authorList>
    </citation>
    <scope>NUCLEOTIDE SEQUENCE [LARGE SCALE GENOMIC DNA]</scope>
    <source>
        <strain evidence="1 2">M2T3</strain>
    </source>
</reference>
<sequence>MNSNKYLMVLLLFVVGCGNERPMIDDMRIVNNKYYYKKNPLSFTGIAISKSETGQILNEVNLKNGVPVGRWKTFGNKGEVVQKGTYQPFYLKNDKVETISGIQRVNICNINEGSRNFIDLFIITNNSKGEIDKTKYKTYQALMDSLNANHIPIDMNKIHKIRCVGTELNP</sequence>
<accession>A0A7X0J3H4</accession>
<dbReference type="EMBL" id="JACHCC010000006">
    <property type="protein sequence ID" value="MBB6500410.1"/>
    <property type="molecule type" value="Genomic_DNA"/>
</dbReference>
<protein>
    <submittedName>
        <fullName evidence="1">Uncharacterized protein</fullName>
    </submittedName>
</protein>
<name>A0A7X0J3H4_9SPHI</name>
<comment type="caution">
    <text evidence="1">The sequence shown here is derived from an EMBL/GenBank/DDBJ whole genome shotgun (WGS) entry which is preliminary data.</text>
</comment>
<dbReference type="AlphaFoldDB" id="A0A7X0J3H4"/>
<proteinExistence type="predicted"/>
<dbReference type="PROSITE" id="PS51257">
    <property type="entry name" value="PROKAR_LIPOPROTEIN"/>
    <property type="match status" value="1"/>
</dbReference>
<evidence type="ECO:0000313" key="1">
    <source>
        <dbReference type="EMBL" id="MBB6500410.1"/>
    </source>
</evidence>